<evidence type="ECO:0000313" key="3">
    <source>
        <dbReference type="EMBL" id="CAA7400507.1"/>
    </source>
</evidence>
<feature type="coiled-coil region" evidence="1">
    <location>
        <begin position="152"/>
        <end position="200"/>
    </location>
</feature>
<evidence type="ECO:0000313" key="4">
    <source>
        <dbReference type="Proteomes" id="UP000663760"/>
    </source>
</evidence>
<protein>
    <submittedName>
        <fullName evidence="2">Uncharacterized protein</fullName>
    </submittedName>
</protein>
<name>A0A7I8J1Z3_SPIIN</name>
<organism evidence="2">
    <name type="scientific">Spirodela intermedia</name>
    <name type="common">Intermediate duckweed</name>
    <dbReference type="NCBI Taxonomy" id="51605"/>
    <lineage>
        <taxon>Eukaryota</taxon>
        <taxon>Viridiplantae</taxon>
        <taxon>Streptophyta</taxon>
        <taxon>Embryophyta</taxon>
        <taxon>Tracheophyta</taxon>
        <taxon>Spermatophyta</taxon>
        <taxon>Magnoliopsida</taxon>
        <taxon>Liliopsida</taxon>
        <taxon>Araceae</taxon>
        <taxon>Lemnoideae</taxon>
        <taxon>Spirodela</taxon>
    </lineage>
</organism>
<evidence type="ECO:0000256" key="1">
    <source>
        <dbReference type="SAM" id="Coils"/>
    </source>
</evidence>
<reference evidence="2" key="1">
    <citation type="submission" date="2019-12" db="EMBL/GenBank/DDBJ databases">
        <authorList>
            <person name="Scholz U."/>
            <person name="Mascher M."/>
            <person name="Fiebig A."/>
        </authorList>
    </citation>
    <scope>NUCLEOTIDE SEQUENCE</scope>
</reference>
<keyword evidence="4" id="KW-1185">Reference proteome</keyword>
<dbReference type="EMBL" id="LR743595">
    <property type="protein sequence ID" value="CAA2624548.1"/>
    <property type="molecule type" value="Genomic_DNA"/>
</dbReference>
<dbReference type="AlphaFoldDB" id="A0A7I8J1Z3"/>
<dbReference type="OrthoDB" id="776293at2759"/>
<keyword evidence="1" id="KW-0175">Coiled coil</keyword>
<accession>A0A7I8J1Z3</accession>
<dbReference type="Proteomes" id="UP000663760">
    <property type="component" value="Chromosome 8"/>
</dbReference>
<sequence>MEHRNSLYSSRWSSPEDLSWIPFTLAELDENVRAIVTLIQQEDGDQFLKEKTELLKRVDAVYTSYRSLAGFCSRLASPASSDSDQKSGIESKLSISLSHRSSLEAEETEERTKRSGEPAFELVSGALERRISSSVEMSRLVERLLGELARRNDEKRETNRVLQVQVERMTEESRALRREHDRLNCENEALHAKLRELSDSGEKKKKKTRAFPLSRLKSRLFFLFSG</sequence>
<proteinExistence type="predicted"/>
<gene>
    <name evidence="2" type="ORF">SI7747_08010381</name>
    <name evidence="3" type="ORF">SI8410_08011185</name>
</gene>
<evidence type="ECO:0000313" key="2">
    <source>
        <dbReference type="EMBL" id="CAA2624548.1"/>
    </source>
</evidence>
<dbReference type="EMBL" id="LR746271">
    <property type="protein sequence ID" value="CAA7400507.1"/>
    <property type="molecule type" value="Genomic_DNA"/>
</dbReference>